<organism evidence="2 3">
    <name type="scientific">Chryseobacterium limigenitum</name>
    <dbReference type="NCBI Taxonomy" id="1612149"/>
    <lineage>
        <taxon>Bacteria</taxon>
        <taxon>Pseudomonadati</taxon>
        <taxon>Bacteroidota</taxon>
        <taxon>Flavobacteriia</taxon>
        <taxon>Flavobacteriales</taxon>
        <taxon>Weeksellaceae</taxon>
        <taxon>Chryseobacterium group</taxon>
        <taxon>Chryseobacterium</taxon>
    </lineage>
</organism>
<keyword evidence="1" id="KW-0812">Transmembrane</keyword>
<evidence type="ECO:0000313" key="2">
    <source>
        <dbReference type="EMBL" id="SFZ97120.1"/>
    </source>
</evidence>
<sequence>MEDFKYISDNYSKMNNEQLLNLWSEIIPILKLELEKRKIDFEETIDISKQSVENRPSELNLVNKNIEKQNNFKKNVVADIEYYIERNQSKNFIIKKVSDKHNIGSEYIENIFSEFRGKGRIFILLGLVFLIATIIRLVILSNTNYNYSYSPPILPDLLYFLIFAVISSYLLFKGIQIRKKYK</sequence>
<evidence type="ECO:0000256" key="1">
    <source>
        <dbReference type="SAM" id="Phobius"/>
    </source>
</evidence>
<accession>A0A1K2IY53</accession>
<protein>
    <submittedName>
        <fullName evidence="2">Uncharacterized protein</fullName>
    </submittedName>
</protein>
<dbReference type="STRING" id="1612149.SAMN05216324_1432"/>
<feature type="transmembrane region" description="Helical" evidence="1">
    <location>
        <begin position="121"/>
        <end position="141"/>
    </location>
</feature>
<feature type="transmembrane region" description="Helical" evidence="1">
    <location>
        <begin position="153"/>
        <end position="172"/>
    </location>
</feature>
<dbReference type="EMBL" id="FPKW01000043">
    <property type="protein sequence ID" value="SFZ97120.1"/>
    <property type="molecule type" value="Genomic_DNA"/>
</dbReference>
<keyword evidence="1" id="KW-1133">Transmembrane helix</keyword>
<reference evidence="3" key="1">
    <citation type="submission" date="2016-10" db="EMBL/GenBank/DDBJ databases">
        <authorList>
            <person name="Varghese N."/>
            <person name="Submissions S."/>
        </authorList>
    </citation>
    <scope>NUCLEOTIDE SEQUENCE [LARGE SCALE GENOMIC DNA]</scope>
    <source>
        <strain evidence="3">SUR2</strain>
    </source>
</reference>
<evidence type="ECO:0000313" key="3">
    <source>
        <dbReference type="Proteomes" id="UP000182034"/>
    </source>
</evidence>
<keyword evidence="1" id="KW-0472">Membrane</keyword>
<gene>
    <name evidence="2" type="ORF">SAMN05216324_1432</name>
</gene>
<name>A0A1K2IY53_9FLAO</name>
<dbReference type="AlphaFoldDB" id="A0A1K2IY53"/>
<dbReference type="Proteomes" id="UP000182034">
    <property type="component" value="Unassembled WGS sequence"/>
</dbReference>
<keyword evidence="3" id="KW-1185">Reference proteome</keyword>
<proteinExistence type="predicted"/>